<evidence type="ECO:0000256" key="5">
    <source>
        <dbReference type="ARBA" id="ARBA00022989"/>
    </source>
</evidence>
<reference evidence="9" key="1">
    <citation type="submission" date="2020-05" db="EMBL/GenBank/DDBJ databases">
        <authorList>
            <person name="Chiriac C."/>
            <person name="Salcher M."/>
            <person name="Ghai R."/>
            <person name="Kavagutti S V."/>
        </authorList>
    </citation>
    <scope>NUCLEOTIDE SEQUENCE</scope>
</reference>
<dbReference type="PANTHER" id="PTHR42718:SF46">
    <property type="entry name" value="BLR6921 PROTEIN"/>
    <property type="match status" value="1"/>
</dbReference>
<sequence length="560" mass="57332">MKLRFPAVAVAVVAGLALADSSVVALALPPIRVDLTASINGLAAIIGVYVIVLGLGLYPAAMVSRRIGAARTGAIGFAILGIASIGCAAADSLNVLLLFRGLQAVGGAAGVLAAFDLLDPGDAEGKEERHLWIAAAVFGTAAGPALGGLLTQAFDWRSIFIVQVPIGIVGAWACLQITIPQPTHHSSPFRWKPLISLGLLAGGLAAVLFTLVLQLVAGWDVQPIVAALTVSVLPVMAILTSRHTKIPQGPRAALGCTLVGVGTICLIFVPGAGVLWTIPAQALAGMGMGLALPALNGGLLPEKSTADAARLLTARHIGIFVAVLTVGFWVNHELTTATKEGQIQGIAALLDSNVPPLSKLSVGASLSTPANSQNPRGELQATLDKKAQGFSGKDRQAFEAFQNRADETVVAAANKAFRPAYIIAALMALIAALLISDGLVLGAFTRFRLPVLGASLALIGVYFAAHTAFAPKPIQIQNPCIARQLPSAGGISGAIQNQVLKSLDKTACRNGSSREELVIALQSPEAAARYEAKFGHSPGSVTSIVGSQLGGLLKGLFGGG</sequence>
<evidence type="ECO:0000256" key="1">
    <source>
        <dbReference type="ARBA" id="ARBA00004651"/>
    </source>
</evidence>
<feature type="transmembrane region" description="Helical" evidence="7">
    <location>
        <begin position="282"/>
        <end position="300"/>
    </location>
</feature>
<dbReference type="SUPFAM" id="SSF103473">
    <property type="entry name" value="MFS general substrate transporter"/>
    <property type="match status" value="1"/>
</dbReference>
<feature type="transmembrane region" description="Helical" evidence="7">
    <location>
        <begin position="37"/>
        <end position="61"/>
    </location>
</feature>
<feature type="domain" description="Major facilitator superfamily (MFS) profile" evidence="8">
    <location>
        <begin position="6"/>
        <end position="560"/>
    </location>
</feature>
<feature type="transmembrane region" description="Helical" evidence="7">
    <location>
        <begin position="195"/>
        <end position="217"/>
    </location>
</feature>
<protein>
    <submittedName>
        <fullName evidence="9">Unannotated protein</fullName>
    </submittedName>
</protein>
<keyword evidence="5 7" id="KW-1133">Transmembrane helix</keyword>
<dbReference type="Gene3D" id="1.20.1720.10">
    <property type="entry name" value="Multidrug resistance protein D"/>
    <property type="match status" value="1"/>
</dbReference>
<organism evidence="9">
    <name type="scientific">freshwater metagenome</name>
    <dbReference type="NCBI Taxonomy" id="449393"/>
    <lineage>
        <taxon>unclassified sequences</taxon>
        <taxon>metagenomes</taxon>
        <taxon>ecological metagenomes</taxon>
    </lineage>
</organism>
<proteinExistence type="predicted"/>
<keyword evidence="3" id="KW-1003">Cell membrane</keyword>
<evidence type="ECO:0000256" key="6">
    <source>
        <dbReference type="ARBA" id="ARBA00023136"/>
    </source>
</evidence>
<dbReference type="InterPro" id="IPR020846">
    <property type="entry name" value="MFS_dom"/>
</dbReference>
<dbReference type="EMBL" id="CAFBLU010000038">
    <property type="protein sequence ID" value="CAB4881599.1"/>
    <property type="molecule type" value="Genomic_DNA"/>
</dbReference>
<feature type="transmembrane region" description="Helical" evidence="7">
    <location>
        <begin position="97"/>
        <end position="118"/>
    </location>
</feature>
<dbReference type="PANTHER" id="PTHR42718">
    <property type="entry name" value="MAJOR FACILITATOR SUPERFAMILY MULTIDRUG TRANSPORTER MFSC"/>
    <property type="match status" value="1"/>
</dbReference>
<dbReference type="PROSITE" id="PS50850">
    <property type="entry name" value="MFS"/>
    <property type="match status" value="1"/>
</dbReference>
<accession>A0A6J7EN90</accession>
<name>A0A6J7EN90_9ZZZZ</name>
<keyword evidence="6 7" id="KW-0472">Membrane</keyword>
<feature type="transmembrane region" description="Helical" evidence="7">
    <location>
        <begin position="130"/>
        <end position="150"/>
    </location>
</feature>
<dbReference type="InterPro" id="IPR036259">
    <property type="entry name" value="MFS_trans_sf"/>
</dbReference>
<comment type="subcellular location">
    <subcellularLocation>
        <location evidence="1">Cell membrane</location>
        <topology evidence="1">Multi-pass membrane protein</topology>
    </subcellularLocation>
</comment>
<dbReference type="GO" id="GO:0005886">
    <property type="term" value="C:plasma membrane"/>
    <property type="evidence" value="ECO:0007669"/>
    <property type="project" value="UniProtKB-SubCell"/>
</dbReference>
<keyword evidence="4 7" id="KW-0812">Transmembrane</keyword>
<dbReference type="AlphaFoldDB" id="A0A6J7EN90"/>
<feature type="transmembrane region" description="Helical" evidence="7">
    <location>
        <begin position="252"/>
        <end position="276"/>
    </location>
</feature>
<keyword evidence="2" id="KW-0813">Transport</keyword>
<dbReference type="GO" id="GO:0022857">
    <property type="term" value="F:transmembrane transporter activity"/>
    <property type="evidence" value="ECO:0007669"/>
    <property type="project" value="InterPro"/>
</dbReference>
<evidence type="ECO:0000313" key="9">
    <source>
        <dbReference type="EMBL" id="CAB4881599.1"/>
    </source>
</evidence>
<dbReference type="Pfam" id="PF07690">
    <property type="entry name" value="MFS_1"/>
    <property type="match status" value="1"/>
</dbReference>
<evidence type="ECO:0000256" key="7">
    <source>
        <dbReference type="SAM" id="Phobius"/>
    </source>
</evidence>
<feature type="transmembrane region" description="Helical" evidence="7">
    <location>
        <begin position="73"/>
        <end position="91"/>
    </location>
</feature>
<evidence type="ECO:0000256" key="4">
    <source>
        <dbReference type="ARBA" id="ARBA00022692"/>
    </source>
</evidence>
<evidence type="ECO:0000259" key="8">
    <source>
        <dbReference type="PROSITE" id="PS50850"/>
    </source>
</evidence>
<feature type="transmembrane region" description="Helical" evidence="7">
    <location>
        <begin position="312"/>
        <end position="330"/>
    </location>
</feature>
<feature type="transmembrane region" description="Helical" evidence="7">
    <location>
        <begin position="420"/>
        <end position="444"/>
    </location>
</feature>
<feature type="transmembrane region" description="Helical" evidence="7">
    <location>
        <begin position="451"/>
        <end position="470"/>
    </location>
</feature>
<dbReference type="InterPro" id="IPR011701">
    <property type="entry name" value="MFS"/>
</dbReference>
<evidence type="ECO:0000256" key="2">
    <source>
        <dbReference type="ARBA" id="ARBA00022448"/>
    </source>
</evidence>
<evidence type="ECO:0000256" key="3">
    <source>
        <dbReference type="ARBA" id="ARBA00022475"/>
    </source>
</evidence>
<feature type="transmembrane region" description="Helical" evidence="7">
    <location>
        <begin position="223"/>
        <end position="240"/>
    </location>
</feature>
<gene>
    <name evidence="9" type="ORF">UFOPK3444_01483</name>
</gene>
<feature type="transmembrane region" description="Helical" evidence="7">
    <location>
        <begin position="156"/>
        <end position="175"/>
    </location>
</feature>